<dbReference type="RefSeq" id="WP_149428462.1">
    <property type="nucleotide sequence ID" value="NZ_VLNY01000001.1"/>
</dbReference>
<dbReference type="EMBL" id="VLNY01000001">
    <property type="protein sequence ID" value="KAA0024687.1"/>
    <property type="molecule type" value="Genomic_DNA"/>
</dbReference>
<evidence type="ECO:0000313" key="2">
    <source>
        <dbReference type="Proteomes" id="UP000322244"/>
    </source>
</evidence>
<dbReference type="Proteomes" id="UP000322244">
    <property type="component" value="Unassembled WGS sequence"/>
</dbReference>
<dbReference type="OrthoDB" id="141068at2"/>
<dbReference type="AlphaFoldDB" id="A0A5A7SIY8"/>
<sequence>MIDWGFGTLLPVGFDLGQLLIGLAHAGELDPDRIADIDAVILPAYLDGVNDEGYDVDPTAVRFGYIGGMTVRSAVCALPIELLDNPDDSTLDLMPERLRLTRVLVDMAQSLE</sequence>
<keyword evidence="2" id="KW-1185">Reference proteome</keyword>
<name>A0A5A7SIY8_9NOCA</name>
<proteinExistence type="predicted"/>
<organism evidence="1 2">
    <name type="scientific">Antrihabitans cavernicola</name>
    <dbReference type="NCBI Taxonomy" id="2495913"/>
    <lineage>
        <taxon>Bacteria</taxon>
        <taxon>Bacillati</taxon>
        <taxon>Actinomycetota</taxon>
        <taxon>Actinomycetes</taxon>
        <taxon>Mycobacteriales</taxon>
        <taxon>Nocardiaceae</taxon>
        <taxon>Antrihabitans</taxon>
    </lineage>
</organism>
<protein>
    <submittedName>
        <fullName evidence="1">Uncharacterized protein</fullName>
    </submittedName>
</protein>
<accession>A0A5A7SIY8</accession>
<reference evidence="1 2" key="1">
    <citation type="submission" date="2019-07" db="EMBL/GenBank/DDBJ databases">
        <title>Rhodococcus cavernicolus sp. nov., isolated from a cave.</title>
        <authorList>
            <person name="Lee S.D."/>
        </authorList>
    </citation>
    <scope>NUCLEOTIDE SEQUENCE [LARGE SCALE GENOMIC DNA]</scope>
    <source>
        <strain evidence="1 2">C1-24</strain>
    </source>
</reference>
<gene>
    <name evidence="1" type="ORF">FOY51_01730</name>
</gene>
<evidence type="ECO:0000313" key="1">
    <source>
        <dbReference type="EMBL" id="KAA0024687.1"/>
    </source>
</evidence>
<comment type="caution">
    <text evidence="1">The sequence shown here is derived from an EMBL/GenBank/DDBJ whole genome shotgun (WGS) entry which is preliminary data.</text>
</comment>